<dbReference type="RefSeq" id="WP_044615507.1">
    <property type="nucleotide sequence ID" value="NZ_CP007142.1"/>
</dbReference>
<keyword evidence="1" id="KW-0472">Membrane</keyword>
<evidence type="ECO:0000313" key="3">
    <source>
        <dbReference type="Proteomes" id="UP000032266"/>
    </source>
</evidence>
<evidence type="ECO:0000256" key="1">
    <source>
        <dbReference type="SAM" id="Phobius"/>
    </source>
</evidence>
<dbReference type="STRING" id="1445510.YC6258_00403"/>
<reference evidence="2 3" key="1">
    <citation type="submission" date="2014-01" db="EMBL/GenBank/DDBJ databases">
        <title>Full genme sequencing of cellulolytic bacterium Gynuella sunshinyii YC6258T gen. nov., sp. nov.</title>
        <authorList>
            <person name="Khan H."/>
            <person name="Chung E.J."/>
            <person name="Chung Y.R."/>
        </authorList>
    </citation>
    <scope>NUCLEOTIDE SEQUENCE [LARGE SCALE GENOMIC DNA]</scope>
    <source>
        <strain evidence="2 3">YC6258</strain>
    </source>
</reference>
<organism evidence="2 3">
    <name type="scientific">Gynuella sunshinyii YC6258</name>
    <dbReference type="NCBI Taxonomy" id="1445510"/>
    <lineage>
        <taxon>Bacteria</taxon>
        <taxon>Pseudomonadati</taxon>
        <taxon>Pseudomonadota</taxon>
        <taxon>Gammaproteobacteria</taxon>
        <taxon>Oceanospirillales</taxon>
        <taxon>Saccharospirillaceae</taxon>
        <taxon>Gynuella</taxon>
    </lineage>
</organism>
<dbReference type="Proteomes" id="UP000032266">
    <property type="component" value="Chromosome"/>
</dbReference>
<dbReference type="KEGG" id="gsn:YC6258_00403"/>
<accession>A0A0C5VGA9</accession>
<feature type="transmembrane region" description="Helical" evidence="1">
    <location>
        <begin position="80"/>
        <end position="99"/>
    </location>
</feature>
<evidence type="ECO:0000313" key="2">
    <source>
        <dbReference type="EMBL" id="AJQ92453.1"/>
    </source>
</evidence>
<keyword evidence="1" id="KW-1133">Transmembrane helix</keyword>
<keyword evidence="1" id="KW-0812">Transmembrane</keyword>
<dbReference type="EMBL" id="CP007142">
    <property type="protein sequence ID" value="AJQ92453.1"/>
    <property type="molecule type" value="Genomic_DNA"/>
</dbReference>
<dbReference type="AlphaFoldDB" id="A0A0C5VGA9"/>
<gene>
    <name evidence="2" type="ORF">YC6258_00403</name>
</gene>
<proteinExistence type="predicted"/>
<name>A0A0C5VGA9_9GAMM</name>
<sequence length="104" mass="10804">MKLIPAFIVIAIFYGIMIAGTSQASVSGKMFSKELPVSEQTTKNNAPVMLASTSLSNDIIDADSFAKTNNNPGALANTPVSASTALSLLGLGLIGFVAISRRRS</sequence>
<protein>
    <submittedName>
        <fullName evidence="2">Uncharacterized protein</fullName>
    </submittedName>
</protein>
<dbReference type="HOGENOM" id="CLU_2246181_0_0_6"/>
<keyword evidence="3" id="KW-1185">Reference proteome</keyword>